<dbReference type="EMBL" id="CP000360">
    <property type="protein sequence ID" value="ABF40656.1"/>
    <property type="molecule type" value="Genomic_DNA"/>
</dbReference>
<dbReference type="KEGG" id="aba:Acid345_1654"/>
<dbReference type="Proteomes" id="UP000002432">
    <property type="component" value="Chromosome"/>
</dbReference>
<feature type="domain" description="Flagellar basal body rod protein N-terminal" evidence="7">
    <location>
        <begin position="7"/>
        <end position="34"/>
    </location>
</feature>
<dbReference type="EnsemblBacteria" id="ABF40656">
    <property type="protein sequence ID" value="ABF40656"/>
    <property type="gene ID" value="Acid345_1654"/>
</dbReference>
<evidence type="ECO:0000259" key="8">
    <source>
        <dbReference type="Pfam" id="PF06429"/>
    </source>
</evidence>
<dbReference type="Pfam" id="PF00460">
    <property type="entry name" value="Flg_bb_rod"/>
    <property type="match status" value="1"/>
</dbReference>
<organism evidence="9 10">
    <name type="scientific">Koribacter versatilis (strain Ellin345)</name>
    <dbReference type="NCBI Taxonomy" id="204669"/>
    <lineage>
        <taxon>Bacteria</taxon>
        <taxon>Pseudomonadati</taxon>
        <taxon>Acidobacteriota</taxon>
        <taxon>Terriglobia</taxon>
        <taxon>Terriglobales</taxon>
        <taxon>Candidatus Korobacteraceae</taxon>
        <taxon>Candidatus Korobacter</taxon>
    </lineage>
</organism>
<evidence type="ECO:0000256" key="3">
    <source>
        <dbReference type="ARBA" id="ARBA00017941"/>
    </source>
</evidence>
<dbReference type="eggNOG" id="COG1558">
    <property type="taxonomic scope" value="Bacteria"/>
</dbReference>
<dbReference type="GO" id="GO:0071978">
    <property type="term" value="P:bacterial-type flagellum-dependent swarming motility"/>
    <property type="evidence" value="ECO:0007669"/>
    <property type="project" value="TreeGrafter"/>
</dbReference>
<evidence type="ECO:0000256" key="2">
    <source>
        <dbReference type="ARBA" id="ARBA00009677"/>
    </source>
</evidence>
<name>Q1IR44_KORVE</name>
<keyword evidence="9" id="KW-0969">Cilium</keyword>
<comment type="similarity">
    <text evidence="2">Belongs to the flagella basal body rod proteins family.</text>
</comment>
<evidence type="ECO:0000256" key="5">
    <source>
        <dbReference type="ARBA" id="ARBA00025933"/>
    </source>
</evidence>
<dbReference type="NCBIfam" id="TIGR01395">
    <property type="entry name" value="FlgC"/>
    <property type="match status" value="1"/>
</dbReference>
<evidence type="ECO:0000313" key="10">
    <source>
        <dbReference type="Proteomes" id="UP000002432"/>
    </source>
</evidence>
<keyword evidence="4 6" id="KW-0975">Bacterial flagellum</keyword>
<keyword evidence="9" id="KW-0282">Flagellum</keyword>
<dbReference type="OrthoDB" id="9794148at2"/>
<dbReference type="InterPro" id="IPR010930">
    <property type="entry name" value="Flg_bb/hook_C_dom"/>
</dbReference>
<accession>Q1IR44</accession>
<dbReference type="HOGENOM" id="CLU_123272_0_0_0"/>
<comment type="subunit">
    <text evidence="5 6">The basal body constitutes a major portion of the flagellar organelle and consists of four rings (L,P,S, and M) mounted on a central rod. The rod consists of about 26 subunits of FlgG in the distal portion, and FlgB, FlgC and FlgF are thought to build up the proximal portion of the rod with about 6 subunits each.</text>
</comment>
<sequence length="145" mass="15562">MNLFDQIRTSGGAMAAERLRAEIVAGNMANAETTRTAEGGPYRRKQVIFSSAQPTFGMVLAKAGGEPAIGGGVRVLDIVQDSRDPVLRYEPGHPDANAEGMVAYPNIDPIEETVDLMSALRSYQLNASAVQAAKQMIQQSLEILK</sequence>
<evidence type="ECO:0000256" key="1">
    <source>
        <dbReference type="ARBA" id="ARBA00004117"/>
    </source>
</evidence>
<dbReference type="STRING" id="204669.Acid345_1654"/>
<comment type="subcellular location">
    <subcellularLocation>
        <location evidence="1 6">Bacterial flagellum basal body</location>
    </subcellularLocation>
</comment>
<dbReference type="GO" id="GO:0030694">
    <property type="term" value="C:bacterial-type flagellum basal body, rod"/>
    <property type="evidence" value="ECO:0007669"/>
    <property type="project" value="UniProtKB-UniRule"/>
</dbReference>
<dbReference type="Pfam" id="PF06429">
    <property type="entry name" value="Flg_bbr_C"/>
    <property type="match status" value="1"/>
</dbReference>
<evidence type="ECO:0000256" key="6">
    <source>
        <dbReference type="RuleBase" id="RU362062"/>
    </source>
</evidence>
<reference evidence="9 10" key="1">
    <citation type="journal article" date="2009" name="Appl. Environ. Microbiol.">
        <title>Three genomes from the phylum Acidobacteria provide insight into the lifestyles of these microorganisms in soils.</title>
        <authorList>
            <person name="Ward N.L."/>
            <person name="Challacombe J.F."/>
            <person name="Janssen P.H."/>
            <person name="Henrissat B."/>
            <person name="Coutinho P.M."/>
            <person name="Wu M."/>
            <person name="Xie G."/>
            <person name="Haft D.H."/>
            <person name="Sait M."/>
            <person name="Badger J."/>
            <person name="Barabote R.D."/>
            <person name="Bradley B."/>
            <person name="Brettin T.S."/>
            <person name="Brinkac L.M."/>
            <person name="Bruce D."/>
            <person name="Creasy T."/>
            <person name="Daugherty S.C."/>
            <person name="Davidsen T.M."/>
            <person name="DeBoy R.T."/>
            <person name="Detter J.C."/>
            <person name="Dodson R.J."/>
            <person name="Durkin A.S."/>
            <person name="Ganapathy A."/>
            <person name="Gwinn-Giglio M."/>
            <person name="Han C.S."/>
            <person name="Khouri H."/>
            <person name="Kiss H."/>
            <person name="Kothari S.P."/>
            <person name="Madupu R."/>
            <person name="Nelson K.E."/>
            <person name="Nelson W.C."/>
            <person name="Paulsen I."/>
            <person name="Penn K."/>
            <person name="Ren Q."/>
            <person name="Rosovitz M.J."/>
            <person name="Selengut J.D."/>
            <person name="Shrivastava S."/>
            <person name="Sullivan S.A."/>
            <person name="Tapia R."/>
            <person name="Thompson L.S."/>
            <person name="Watkins K.L."/>
            <person name="Yang Q."/>
            <person name="Yu C."/>
            <person name="Zafar N."/>
            <person name="Zhou L."/>
            <person name="Kuske C.R."/>
        </authorList>
    </citation>
    <scope>NUCLEOTIDE SEQUENCE [LARGE SCALE GENOMIC DNA]</scope>
    <source>
        <strain evidence="9 10">Ellin345</strain>
    </source>
</reference>
<evidence type="ECO:0000313" key="9">
    <source>
        <dbReference type="EMBL" id="ABF40656.1"/>
    </source>
</evidence>
<keyword evidence="10" id="KW-1185">Reference proteome</keyword>
<evidence type="ECO:0000259" key="7">
    <source>
        <dbReference type="Pfam" id="PF00460"/>
    </source>
</evidence>
<protein>
    <recommendedName>
        <fullName evidence="3 6">Flagellar basal-body rod protein FlgC</fullName>
    </recommendedName>
</protein>
<dbReference type="PANTHER" id="PTHR30435:SF2">
    <property type="entry name" value="FLAGELLAR BASAL-BODY ROD PROTEIN FLGC"/>
    <property type="match status" value="1"/>
</dbReference>
<evidence type="ECO:0000256" key="4">
    <source>
        <dbReference type="ARBA" id="ARBA00023143"/>
    </source>
</evidence>
<dbReference type="RefSeq" id="WP_011522458.1">
    <property type="nucleotide sequence ID" value="NC_008009.1"/>
</dbReference>
<gene>
    <name evidence="9" type="ordered locus">Acid345_1654</name>
</gene>
<feature type="domain" description="Flagellar basal-body/hook protein C-terminal" evidence="8">
    <location>
        <begin position="99"/>
        <end position="142"/>
    </location>
</feature>
<dbReference type="AlphaFoldDB" id="Q1IR44"/>
<dbReference type="InterPro" id="IPR001444">
    <property type="entry name" value="Flag_bb_rod_N"/>
</dbReference>
<dbReference type="InterPro" id="IPR006299">
    <property type="entry name" value="FlgC"/>
</dbReference>
<keyword evidence="9" id="KW-0966">Cell projection</keyword>
<dbReference type="PANTHER" id="PTHR30435">
    <property type="entry name" value="FLAGELLAR PROTEIN"/>
    <property type="match status" value="1"/>
</dbReference>
<proteinExistence type="inferred from homology"/>